<dbReference type="Pfam" id="PF04749">
    <property type="entry name" value="PLAC8"/>
    <property type="match status" value="1"/>
</dbReference>
<evidence type="ECO:0000313" key="3">
    <source>
        <dbReference type="Proteomes" id="UP001208570"/>
    </source>
</evidence>
<dbReference type="Proteomes" id="UP001208570">
    <property type="component" value="Unassembled WGS sequence"/>
</dbReference>
<organism evidence="2 3">
    <name type="scientific">Paralvinella palmiformis</name>
    <dbReference type="NCBI Taxonomy" id="53620"/>
    <lineage>
        <taxon>Eukaryota</taxon>
        <taxon>Metazoa</taxon>
        <taxon>Spiralia</taxon>
        <taxon>Lophotrochozoa</taxon>
        <taxon>Annelida</taxon>
        <taxon>Polychaeta</taxon>
        <taxon>Sedentaria</taxon>
        <taxon>Canalipalpata</taxon>
        <taxon>Terebellida</taxon>
        <taxon>Terebelliformia</taxon>
        <taxon>Alvinellidae</taxon>
        <taxon>Paralvinella</taxon>
    </lineage>
</organism>
<comment type="caution">
    <text evidence="2">The sequence shown here is derived from an EMBL/GenBank/DDBJ whole genome shotgun (WGS) entry which is preliminary data.</text>
</comment>
<evidence type="ECO:0000313" key="2">
    <source>
        <dbReference type="EMBL" id="KAK2152214.1"/>
    </source>
</evidence>
<name>A0AAD9N2V6_9ANNE</name>
<dbReference type="PANTHER" id="PTHR15907">
    <property type="entry name" value="DUF614 FAMILY PROTEIN-RELATED"/>
    <property type="match status" value="1"/>
</dbReference>
<dbReference type="EMBL" id="JAODUP010000337">
    <property type="protein sequence ID" value="KAK2152214.1"/>
    <property type="molecule type" value="Genomic_DNA"/>
</dbReference>
<gene>
    <name evidence="2" type="ORF">LSH36_337g05070</name>
</gene>
<dbReference type="NCBIfam" id="TIGR01571">
    <property type="entry name" value="A_thal_Cys_rich"/>
    <property type="match status" value="1"/>
</dbReference>
<proteinExistence type="inferred from homology"/>
<sequence length="79" mass="8704">MMASNGSNVTNVNNNEITSRLGENCCVGLCLYGGLLALRTKLRIKYKVQGSICNDFCVLCWCNLCATCQMSRELDYVGI</sequence>
<keyword evidence="3" id="KW-1185">Reference proteome</keyword>
<protein>
    <submittedName>
        <fullName evidence="2">Uncharacterized protein</fullName>
    </submittedName>
</protein>
<dbReference type="InterPro" id="IPR006461">
    <property type="entry name" value="PLAC_motif_containing"/>
</dbReference>
<accession>A0AAD9N2V6</accession>
<evidence type="ECO:0000256" key="1">
    <source>
        <dbReference type="ARBA" id="ARBA00009024"/>
    </source>
</evidence>
<comment type="similarity">
    <text evidence="1">Belongs to the cornifelin family.</text>
</comment>
<dbReference type="AlphaFoldDB" id="A0AAD9N2V6"/>
<reference evidence="2" key="1">
    <citation type="journal article" date="2023" name="Mol. Biol. Evol.">
        <title>Third-Generation Sequencing Reveals the Adaptive Role of the Epigenome in Three Deep-Sea Polychaetes.</title>
        <authorList>
            <person name="Perez M."/>
            <person name="Aroh O."/>
            <person name="Sun Y."/>
            <person name="Lan Y."/>
            <person name="Juniper S.K."/>
            <person name="Young C.R."/>
            <person name="Angers B."/>
            <person name="Qian P.Y."/>
        </authorList>
    </citation>
    <scope>NUCLEOTIDE SEQUENCE</scope>
    <source>
        <strain evidence="2">P08H-3</strain>
    </source>
</reference>